<gene>
    <name evidence="1" type="ORF">DFQ59_10844</name>
</gene>
<proteinExistence type="predicted"/>
<dbReference type="EMBL" id="QPJY01000008">
    <property type="protein sequence ID" value="RCX28016.1"/>
    <property type="molecule type" value="Genomic_DNA"/>
</dbReference>
<comment type="caution">
    <text evidence="1">The sequence shown here is derived from an EMBL/GenBank/DDBJ whole genome shotgun (WGS) entry which is preliminary data.</text>
</comment>
<evidence type="ECO:0000313" key="1">
    <source>
        <dbReference type="EMBL" id="RCX28016.1"/>
    </source>
</evidence>
<accession>A0A369C5H3</accession>
<evidence type="ECO:0000313" key="2">
    <source>
        <dbReference type="Proteomes" id="UP000252707"/>
    </source>
</evidence>
<organism evidence="1 2">
    <name type="scientific">Thioalbus denitrificans</name>
    <dbReference type="NCBI Taxonomy" id="547122"/>
    <lineage>
        <taxon>Bacteria</taxon>
        <taxon>Pseudomonadati</taxon>
        <taxon>Pseudomonadota</taxon>
        <taxon>Gammaproteobacteria</taxon>
        <taxon>Chromatiales</taxon>
        <taxon>Ectothiorhodospiraceae</taxon>
        <taxon>Thioalbus</taxon>
    </lineage>
</organism>
<dbReference type="Proteomes" id="UP000252707">
    <property type="component" value="Unassembled WGS sequence"/>
</dbReference>
<keyword evidence="2" id="KW-1185">Reference proteome</keyword>
<dbReference type="AlphaFoldDB" id="A0A369C5H3"/>
<reference evidence="1 2" key="1">
    <citation type="submission" date="2018-07" db="EMBL/GenBank/DDBJ databases">
        <title>Genomic Encyclopedia of Type Strains, Phase IV (KMG-IV): sequencing the most valuable type-strain genomes for metagenomic binning, comparative biology and taxonomic classification.</title>
        <authorList>
            <person name="Goeker M."/>
        </authorList>
    </citation>
    <scope>NUCLEOTIDE SEQUENCE [LARGE SCALE GENOMIC DNA]</scope>
    <source>
        <strain evidence="1 2">DSM 26407</strain>
    </source>
</reference>
<sequence length="134" mass="14829">MRYVIQYELPYTHRVQVGIEADDAEAAVSKAERLFNEGEIWQDTAAVPLLLDDFEEEGDSGQVLCFTVEQAIEASADWPAPDASVKAIRRQKAAFRAAALLVEAYRRGEDRGGSVDWADVDEALEAALDAMPER</sequence>
<protein>
    <submittedName>
        <fullName evidence="1">Uncharacterized protein</fullName>
    </submittedName>
</protein>
<name>A0A369C5H3_9GAMM</name>
<dbReference type="OrthoDB" id="5796257at2"/>
<dbReference type="RefSeq" id="WP_147275259.1">
    <property type="nucleotide sequence ID" value="NZ_QPJY01000008.1"/>
</dbReference>